<name>A0ABT6NTM5_9BACT</name>
<evidence type="ECO:0000259" key="1">
    <source>
        <dbReference type="Pfam" id="PF22302"/>
    </source>
</evidence>
<accession>A0ABT6NTM5</accession>
<evidence type="ECO:0000313" key="2">
    <source>
        <dbReference type="EMBL" id="MDI1431662.1"/>
    </source>
</evidence>
<keyword evidence="3" id="KW-1185">Reference proteome</keyword>
<feature type="domain" description="DUF6968" evidence="1">
    <location>
        <begin position="24"/>
        <end position="119"/>
    </location>
</feature>
<comment type="caution">
    <text evidence="2">The sequence shown here is derived from an EMBL/GenBank/DDBJ whole genome shotgun (WGS) entry which is preliminary data.</text>
</comment>
<dbReference type="RefSeq" id="WP_136968988.1">
    <property type="nucleotide sequence ID" value="NZ_JARZHI010000015.1"/>
</dbReference>
<sequence length="171" mass="19777">MKAKSKTPVKNLPPSWIAEREYTRLDVPGRVVVRIGCPEPDPIKSSHGETWRCALQIEGLDLTQIEDLRLDKDAPLFAYGVDSMDALKNAFRSLHVLLKRHGTPLRWERTQEETFGFPVQVPSGYGVEFDRRMEDVINAIDAAILARMQPIYERMERYEARRKARKKPRTE</sequence>
<protein>
    <submittedName>
        <fullName evidence="2">Acyl carrier protein</fullName>
    </submittedName>
</protein>
<reference evidence="2 3" key="1">
    <citation type="submission" date="2023-04" db="EMBL/GenBank/DDBJ databases">
        <title>The genome sequence of Polyangium sorediatum DSM14670.</title>
        <authorList>
            <person name="Zhang X."/>
        </authorList>
    </citation>
    <scope>NUCLEOTIDE SEQUENCE [LARGE SCALE GENOMIC DNA]</scope>
    <source>
        <strain evidence="2 3">DSM 14670</strain>
    </source>
</reference>
<dbReference type="Pfam" id="PF22302">
    <property type="entry name" value="DUF6968"/>
    <property type="match status" value="1"/>
</dbReference>
<evidence type="ECO:0000313" key="3">
    <source>
        <dbReference type="Proteomes" id="UP001160301"/>
    </source>
</evidence>
<dbReference type="EMBL" id="JARZHI010000015">
    <property type="protein sequence ID" value="MDI1431662.1"/>
    <property type="molecule type" value="Genomic_DNA"/>
</dbReference>
<organism evidence="2 3">
    <name type="scientific">Polyangium sorediatum</name>
    <dbReference type="NCBI Taxonomy" id="889274"/>
    <lineage>
        <taxon>Bacteria</taxon>
        <taxon>Pseudomonadati</taxon>
        <taxon>Myxococcota</taxon>
        <taxon>Polyangia</taxon>
        <taxon>Polyangiales</taxon>
        <taxon>Polyangiaceae</taxon>
        <taxon>Polyangium</taxon>
    </lineage>
</organism>
<gene>
    <name evidence="2" type="ORF">QHF89_19360</name>
</gene>
<dbReference type="InterPro" id="IPR054241">
    <property type="entry name" value="DUF6968"/>
</dbReference>
<dbReference type="Proteomes" id="UP001160301">
    <property type="component" value="Unassembled WGS sequence"/>
</dbReference>
<proteinExistence type="predicted"/>